<evidence type="ECO:0000256" key="3">
    <source>
        <dbReference type="ARBA" id="ARBA00022679"/>
    </source>
</evidence>
<accession>A0A5N5UDT6</accession>
<evidence type="ECO:0000256" key="4">
    <source>
        <dbReference type="ARBA" id="ARBA00023315"/>
    </source>
</evidence>
<dbReference type="InterPro" id="IPR006464">
    <property type="entry name" value="AcTrfase_RimI/Ard1"/>
</dbReference>
<dbReference type="GO" id="GO:0008080">
    <property type="term" value="F:N-acetyltransferase activity"/>
    <property type="evidence" value="ECO:0007669"/>
    <property type="project" value="InterPro"/>
</dbReference>
<dbReference type="Proteomes" id="UP000326302">
    <property type="component" value="Unassembled WGS sequence"/>
</dbReference>
<dbReference type="Proteomes" id="UP000326865">
    <property type="component" value="Unassembled WGS sequence"/>
</dbReference>
<evidence type="ECO:0000313" key="9">
    <source>
        <dbReference type="Proteomes" id="UP000326207"/>
    </source>
</evidence>
<comment type="similarity">
    <text evidence="1">Belongs to the acetyltransferase family. RimI subfamily.</text>
</comment>
<sequence>MTTAGSQPTDGPTIRQATRADLLDVYRIETTSFPQPWPYAAFEQFLGQPGFLVAGERSVDGFIVADTVPNGGTPLGHVKDLAVRPDARGQGLGANLLGTALSICRRQGVGRVKLEVRETNDTAKRLYERFGFEIHRRLPRYYDDGEDAFVMVCPLQ</sequence>
<dbReference type="InterPro" id="IPR050680">
    <property type="entry name" value="YpeA/RimI_acetyltransf"/>
</dbReference>
<evidence type="ECO:0000313" key="11">
    <source>
        <dbReference type="Proteomes" id="UP000326865"/>
    </source>
</evidence>
<dbReference type="AlphaFoldDB" id="A0A5N5UBC2"/>
<dbReference type="EMBL" id="QJOW01000002">
    <property type="protein sequence ID" value="KAB7516833.1"/>
    <property type="molecule type" value="Genomic_DNA"/>
</dbReference>
<dbReference type="Proteomes" id="UP000326207">
    <property type="component" value="Unassembled WGS sequence"/>
</dbReference>
<keyword evidence="2" id="KW-0963">Cytoplasm</keyword>
<reference evidence="9 10" key="1">
    <citation type="submission" date="2019-10" db="EMBL/GenBank/DDBJ databases">
        <title>Unraveling microbial dark matter from salterns through culturing: the case of the genus Halosegnis.</title>
        <authorList>
            <person name="Duran-Viseras A."/>
            <person name="Andrei A.-S."/>
            <person name="Vera-Gargallo B."/>
            <person name="Ghai R."/>
            <person name="Sanchez-Porro C."/>
            <person name="Ventosa A."/>
        </authorList>
    </citation>
    <scope>NUCLEOTIDE SEQUENCE [LARGE SCALE GENOMIC DNA]</scope>
    <source>
        <strain evidence="7 10">F17-44</strain>
        <strain evidence="6 11">F18-79</strain>
        <strain evidence="8 9">F19-13</strain>
    </source>
</reference>
<dbReference type="EMBL" id="QMDY01000001">
    <property type="protein sequence ID" value="KAB7520040.1"/>
    <property type="molecule type" value="Genomic_DNA"/>
</dbReference>
<evidence type="ECO:0000256" key="1">
    <source>
        <dbReference type="ARBA" id="ARBA00005395"/>
    </source>
</evidence>
<evidence type="ECO:0000313" key="10">
    <source>
        <dbReference type="Proteomes" id="UP000326302"/>
    </source>
</evidence>
<keyword evidence="11" id="KW-1185">Reference proteome</keyword>
<comment type="caution">
    <text evidence="6">The sequence shown here is derived from an EMBL/GenBank/DDBJ whole genome shotgun (WGS) entry which is preliminary data.</text>
</comment>
<name>A0A5N5UBC2_9EURY</name>
<keyword evidence="4" id="KW-0012">Acyltransferase</keyword>
<evidence type="ECO:0000256" key="2">
    <source>
        <dbReference type="ARBA" id="ARBA00022490"/>
    </source>
</evidence>
<gene>
    <name evidence="6" type="primary">rimI</name>
    <name evidence="6" type="ORF">DM867_02085</name>
    <name evidence="7" type="ORF">DMP03_05565</name>
    <name evidence="8" type="ORF">DP108_01970</name>
</gene>
<dbReference type="InterPro" id="IPR016181">
    <property type="entry name" value="Acyl_CoA_acyltransferase"/>
</dbReference>
<organism evidence="6 11">
    <name type="scientific">Halosegnis rubeus</name>
    <dbReference type="NCBI Taxonomy" id="2212850"/>
    <lineage>
        <taxon>Archaea</taxon>
        <taxon>Methanobacteriati</taxon>
        <taxon>Methanobacteriota</taxon>
        <taxon>Stenosarchaea group</taxon>
        <taxon>Halobacteria</taxon>
        <taxon>Halobacteriales</taxon>
        <taxon>Natronomonadaceae</taxon>
        <taxon>Halosegnis</taxon>
    </lineage>
</organism>
<accession>A0A5N5UM89</accession>
<protein>
    <submittedName>
        <fullName evidence="6">Ribosomal-protein-alanine N-acetyltransferase</fullName>
    </submittedName>
</protein>
<evidence type="ECO:0000313" key="6">
    <source>
        <dbReference type="EMBL" id="KAB7515954.1"/>
    </source>
</evidence>
<dbReference type="PROSITE" id="PS51186">
    <property type="entry name" value="GNAT"/>
    <property type="match status" value="1"/>
</dbReference>
<dbReference type="CDD" id="cd04301">
    <property type="entry name" value="NAT_SF"/>
    <property type="match status" value="1"/>
</dbReference>
<accession>A0A5N5UBC2</accession>
<dbReference type="SUPFAM" id="SSF55729">
    <property type="entry name" value="Acyl-CoA N-acyltransferases (Nat)"/>
    <property type="match status" value="1"/>
</dbReference>
<dbReference type="InterPro" id="IPR000182">
    <property type="entry name" value="GNAT_dom"/>
</dbReference>
<keyword evidence="3 6" id="KW-0808">Transferase</keyword>
<dbReference type="OrthoDB" id="43754at2157"/>
<evidence type="ECO:0000259" key="5">
    <source>
        <dbReference type="PROSITE" id="PS51186"/>
    </source>
</evidence>
<dbReference type="EMBL" id="QKKZ01000001">
    <property type="protein sequence ID" value="KAB7515954.1"/>
    <property type="molecule type" value="Genomic_DNA"/>
</dbReference>
<dbReference type="Gene3D" id="3.40.630.30">
    <property type="match status" value="1"/>
</dbReference>
<dbReference type="PANTHER" id="PTHR43420">
    <property type="entry name" value="ACETYLTRANSFERASE"/>
    <property type="match status" value="1"/>
</dbReference>
<feature type="domain" description="N-acetyltransferase" evidence="5">
    <location>
        <begin position="12"/>
        <end position="156"/>
    </location>
</feature>
<proteinExistence type="inferred from homology"/>
<dbReference type="RefSeq" id="WP_152119713.1">
    <property type="nucleotide sequence ID" value="NZ_QJOW01000002.1"/>
</dbReference>
<dbReference type="PANTHER" id="PTHR43420:SF12">
    <property type="entry name" value="N-ACETYLTRANSFERASE DOMAIN-CONTAINING PROTEIN"/>
    <property type="match status" value="1"/>
</dbReference>
<dbReference type="Pfam" id="PF00583">
    <property type="entry name" value="Acetyltransf_1"/>
    <property type="match status" value="1"/>
</dbReference>
<evidence type="ECO:0000313" key="7">
    <source>
        <dbReference type="EMBL" id="KAB7516833.1"/>
    </source>
</evidence>
<dbReference type="NCBIfam" id="TIGR01575">
    <property type="entry name" value="rimI"/>
    <property type="match status" value="1"/>
</dbReference>
<evidence type="ECO:0000313" key="8">
    <source>
        <dbReference type="EMBL" id="KAB7520040.1"/>
    </source>
</evidence>